<dbReference type="PANTHER" id="PTHR31118">
    <property type="entry name" value="CYCLASE-LIKE PROTEIN 2"/>
    <property type="match status" value="1"/>
</dbReference>
<proteinExistence type="predicted"/>
<sequence>MGPKTLRIVDLTHAFGPGVAGSEDFAGERREPALSLRRDGFDLQRHSMPGAWATHVDAPAHMRAGGRTVDQLRPDELVLPLVVIDLSAQVTRDPGTCLDVPHILDWERRYGQVPEKAFVAFRSDWSNRWPSQDAMRGRAPDGRVRSPGWTVAAIDFLVGQRDTTAFGHETIDTDPGRRVTCDADGSNAEEIAGRQHPAEARIFEHDRYQVEMMAALSEVPPLGATVVVGVGKAQSATAFPARVLALVPDT</sequence>
<dbReference type="GO" id="GO:0019441">
    <property type="term" value="P:L-tryptophan catabolic process to kynurenine"/>
    <property type="evidence" value="ECO:0007669"/>
    <property type="project" value="InterPro"/>
</dbReference>
<dbReference type="PATRIC" id="fig|749927.5.peg.3762"/>
<dbReference type="InterPro" id="IPR037175">
    <property type="entry name" value="KFase_sf"/>
</dbReference>
<dbReference type="eggNOG" id="COG1878">
    <property type="taxonomic scope" value="Bacteria"/>
</dbReference>
<dbReference type="Pfam" id="PF04199">
    <property type="entry name" value="Cyclase"/>
    <property type="match status" value="1"/>
</dbReference>
<dbReference type="HOGENOM" id="CLU_030671_2_2_11"/>
<reference evidence="1 2" key="1">
    <citation type="journal article" date="2010" name="Cell Res.">
        <title>Complete genome sequence of the rifamycin SV-producing Amycolatopsis mediterranei U32 revealed its genetic characteristics in phylogeny and metabolism.</title>
        <authorList>
            <person name="Zhao W."/>
            <person name="Zhong Y."/>
            <person name="Yuan H."/>
            <person name="Wang J."/>
            <person name="Zheng H."/>
            <person name="Wang Y."/>
            <person name="Cen X."/>
            <person name="Xu F."/>
            <person name="Bai J."/>
            <person name="Han X."/>
            <person name="Lu G."/>
            <person name="Zhu Y."/>
            <person name="Shao Z."/>
            <person name="Yan H."/>
            <person name="Li C."/>
            <person name="Peng N."/>
            <person name="Zhang Z."/>
            <person name="Zhang Y."/>
            <person name="Lin W."/>
            <person name="Fan Y."/>
            <person name="Qin Z."/>
            <person name="Hu Y."/>
            <person name="Zhu B."/>
            <person name="Wang S."/>
            <person name="Ding X."/>
            <person name="Zhao G.P."/>
        </authorList>
    </citation>
    <scope>NUCLEOTIDE SEQUENCE [LARGE SCALE GENOMIC DNA]</scope>
    <source>
        <strain evidence="2">U-32</strain>
    </source>
</reference>
<dbReference type="Gene3D" id="3.50.30.50">
    <property type="entry name" value="Putative cyclase"/>
    <property type="match status" value="1"/>
</dbReference>
<dbReference type="GeneID" id="92871391"/>
<gene>
    <name evidence="1" type="ordered locus">AMED_3640</name>
</gene>
<protein>
    <submittedName>
        <fullName evidence="1">Putative cyclase</fullName>
    </submittedName>
</protein>
<dbReference type="GO" id="GO:0004061">
    <property type="term" value="F:arylformamidase activity"/>
    <property type="evidence" value="ECO:0007669"/>
    <property type="project" value="InterPro"/>
</dbReference>
<organism evidence="1 2">
    <name type="scientific">Amycolatopsis mediterranei (strain U-32)</name>
    <dbReference type="NCBI Taxonomy" id="749927"/>
    <lineage>
        <taxon>Bacteria</taxon>
        <taxon>Bacillati</taxon>
        <taxon>Actinomycetota</taxon>
        <taxon>Actinomycetes</taxon>
        <taxon>Pseudonocardiales</taxon>
        <taxon>Pseudonocardiaceae</taxon>
        <taxon>Amycolatopsis</taxon>
    </lineage>
</organism>
<dbReference type="PANTHER" id="PTHR31118:SF12">
    <property type="entry name" value="CYCLASE-LIKE PROTEIN 2"/>
    <property type="match status" value="1"/>
</dbReference>
<dbReference type="EMBL" id="CP002000">
    <property type="protein sequence ID" value="ADJ45423.1"/>
    <property type="molecule type" value="Genomic_DNA"/>
</dbReference>
<dbReference type="RefSeq" id="WP_013225495.1">
    <property type="nucleotide sequence ID" value="NC_014318.1"/>
</dbReference>
<accession>A0A0H3D5Q8</accession>
<evidence type="ECO:0000313" key="1">
    <source>
        <dbReference type="EMBL" id="ADJ45423.1"/>
    </source>
</evidence>
<evidence type="ECO:0000313" key="2">
    <source>
        <dbReference type="Proteomes" id="UP000000328"/>
    </source>
</evidence>
<dbReference type="InterPro" id="IPR007325">
    <property type="entry name" value="KFase/CYL"/>
</dbReference>
<dbReference type="OrthoDB" id="7067800at2"/>
<name>A0A0H3D5Q8_AMYMU</name>
<dbReference type="AlphaFoldDB" id="A0A0H3D5Q8"/>
<dbReference type="SUPFAM" id="SSF102198">
    <property type="entry name" value="Putative cyclase"/>
    <property type="match status" value="1"/>
</dbReference>
<dbReference type="KEGG" id="amd:AMED_3640"/>
<dbReference type="Proteomes" id="UP000000328">
    <property type="component" value="Chromosome"/>
</dbReference>